<keyword evidence="3" id="KW-0808">Transferase</keyword>
<dbReference type="InterPro" id="IPR000836">
    <property type="entry name" value="PRTase_dom"/>
</dbReference>
<evidence type="ECO:0000259" key="2">
    <source>
        <dbReference type="Pfam" id="PF00156"/>
    </source>
</evidence>
<dbReference type="PANTHER" id="PTHR47505:SF1">
    <property type="entry name" value="DNA UTILIZATION PROTEIN YHGH"/>
    <property type="match status" value="1"/>
</dbReference>
<dbReference type="InterPro" id="IPR051910">
    <property type="entry name" value="ComF/GntX_DNA_util-trans"/>
</dbReference>
<protein>
    <submittedName>
        <fullName evidence="3">Phosphoribosyltransferase family protein</fullName>
    </submittedName>
</protein>
<comment type="caution">
    <text evidence="3">The sequence shown here is derived from an EMBL/GenBank/DDBJ whole genome shotgun (WGS) entry which is preliminary data.</text>
</comment>
<organism evidence="3 4">
    <name type="scientific">Shewanella phaeophyticola</name>
    <dbReference type="NCBI Taxonomy" id="2978345"/>
    <lineage>
        <taxon>Bacteria</taxon>
        <taxon>Pseudomonadati</taxon>
        <taxon>Pseudomonadota</taxon>
        <taxon>Gammaproteobacteria</taxon>
        <taxon>Alteromonadales</taxon>
        <taxon>Shewanellaceae</taxon>
        <taxon>Shewanella</taxon>
    </lineage>
</organism>
<keyword evidence="3" id="KW-0328">Glycosyltransferase</keyword>
<dbReference type="InterPro" id="IPR029057">
    <property type="entry name" value="PRTase-like"/>
</dbReference>
<dbReference type="EMBL" id="JAODOQ010000001">
    <property type="protein sequence ID" value="MCT8986553.1"/>
    <property type="molecule type" value="Genomic_DNA"/>
</dbReference>
<proteinExistence type="inferred from homology"/>
<feature type="domain" description="Phosphoribosyltransferase" evidence="2">
    <location>
        <begin position="306"/>
        <end position="385"/>
    </location>
</feature>
<dbReference type="SUPFAM" id="SSF53271">
    <property type="entry name" value="PRTase-like"/>
    <property type="match status" value="1"/>
</dbReference>
<dbReference type="Gene3D" id="3.30.70.2330">
    <property type="match status" value="1"/>
</dbReference>
<evidence type="ECO:0000313" key="4">
    <source>
        <dbReference type="Proteomes" id="UP001431192"/>
    </source>
</evidence>
<reference evidence="3" key="1">
    <citation type="submission" date="2022-09" db="EMBL/GenBank/DDBJ databases">
        <title>Shewanella sp. KJ10-1 sp.nov, isolated from marine algae.</title>
        <authorList>
            <person name="Butt M."/>
            <person name="Lee J.K."/>
            <person name="Kim J.M."/>
            <person name="Choi D.G."/>
        </authorList>
    </citation>
    <scope>NUCLEOTIDE SEQUENCE</scope>
    <source>
        <strain evidence="3">KJ10-1</strain>
    </source>
</reference>
<accession>A0ABT2P1N5</accession>
<sequence>MKVSTTNAKNTVINLPDNAKKAREFDKIINLLNGAGAVKKEIRSNNATNHMLNFSTKSNAASIDNSNSQNKFAARFDTPNETRESLKKKHKEDIKAKFRKDVNDQSEPHAYFISSKSPCVNVSLIDEKHHNNNNLLRAEFASNLDGKKLTLEHDINNNYDPLAILVMDNGKYIGHIYKVDNEEEIDKFCFEHGQLKTELCIVKVNKGFVLQQKIMAINIQGNWKAGWALHLHTAKSVMLGNGSFENTYTATGHALNRLKYHNETQYISQLVNELVAFIQTRNVTQDLSAIVPAPASKVRRLQPVYVVAEQVANRLGIIYDPTYIEKVKNTDQLKSIESPQKRSNLLQGAFNVDQRYRNKKVLIIDDLFRSGSTLKELTRTMYNKGSVNDVYVVTLTKTRVHR</sequence>
<dbReference type="CDD" id="cd06223">
    <property type="entry name" value="PRTases_typeI"/>
    <property type="match status" value="1"/>
</dbReference>
<dbReference type="RefSeq" id="WP_261732943.1">
    <property type="nucleotide sequence ID" value="NZ_JAODOQ010000001.1"/>
</dbReference>
<keyword evidence="4" id="KW-1185">Reference proteome</keyword>
<name>A0ABT2P1N5_9GAMM</name>
<dbReference type="PANTHER" id="PTHR47505">
    <property type="entry name" value="DNA UTILIZATION PROTEIN YHGH"/>
    <property type="match status" value="1"/>
</dbReference>
<evidence type="ECO:0000313" key="3">
    <source>
        <dbReference type="EMBL" id="MCT8986553.1"/>
    </source>
</evidence>
<gene>
    <name evidence="3" type="ORF">N4T56_08745</name>
</gene>
<dbReference type="Proteomes" id="UP001431192">
    <property type="component" value="Unassembled WGS sequence"/>
</dbReference>
<dbReference type="Gene3D" id="3.40.50.2020">
    <property type="match status" value="1"/>
</dbReference>
<evidence type="ECO:0000256" key="1">
    <source>
        <dbReference type="ARBA" id="ARBA00008007"/>
    </source>
</evidence>
<dbReference type="GO" id="GO:0016757">
    <property type="term" value="F:glycosyltransferase activity"/>
    <property type="evidence" value="ECO:0007669"/>
    <property type="project" value="UniProtKB-KW"/>
</dbReference>
<dbReference type="Pfam" id="PF00156">
    <property type="entry name" value="Pribosyltran"/>
    <property type="match status" value="1"/>
</dbReference>
<comment type="similarity">
    <text evidence="1">Belongs to the ComF/GntX family.</text>
</comment>